<dbReference type="InterPro" id="IPR016153">
    <property type="entry name" value="Heat_shock_Hsp33_N"/>
</dbReference>
<dbReference type="RefSeq" id="WP_053950863.1">
    <property type="nucleotide sequence ID" value="NZ_CP010552.1"/>
</dbReference>
<evidence type="ECO:0000256" key="3">
    <source>
        <dbReference type="ARBA" id="ARBA00023157"/>
    </source>
</evidence>
<dbReference type="SUPFAM" id="SSF118352">
    <property type="entry name" value="HSP33 redox switch-like"/>
    <property type="match status" value="1"/>
</dbReference>
<gene>
    <name evidence="6" type="ORF">SP60_00960</name>
</gene>
<evidence type="ECO:0000313" key="6">
    <source>
        <dbReference type="EMBL" id="ALE51940.1"/>
    </source>
</evidence>
<dbReference type="GO" id="GO:0051082">
    <property type="term" value="F:unfolded protein binding"/>
    <property type="evidence" value="ECO:0007669"/>
    <property type="project" value="InterPro"/>
</dbReference>
<dbReference type="GO" id="GO:0044183">
    <property type="term" value="F:protein folding chaperone"/>
    <property type="evidence" value="ECO:0007669"/>
    <property type="project" value="TreeGrafter"/>
</dbReference>
<dbReference type="Gene3D" id="1.10.287.480">
    <property type="entry name" value="helix hairpin bin"/>
    <property type="match status" value="1"/>
</dbReference>
<evidence type="ECO:0000256" key="4">
    <source>
        <dbReference type="ARBA" id="ARBA00023186"/>
    </source>
</evidence>
<keyword evidence="3" id="KW-1015">Disulfide bond</keyword>
<sequence>MNIHTRFLFKDLNVRGQHLSLDDAWQDMIQNRGYNPLVRQLFAELSALAIFLANGMKHKGKLTLQIQGDGIVNLLLVEVSDDLKIRGMVRAEGVIKEDDSLDKILGEGQIVATLYNAQTDHSFQSLVPRNAQGLIATFEDYFAQSEQLESKLWVSSTPDNLSAMLLQRMPDADQYDSEGWHRVGILADTVTQEELTSLDTESLLHRLFHEETVELFNAEWVSYECPKDKGRFEKIIQNLGEQDSRDLLKEHGEIAIHNEICNEHLFFNKDDVDRIFNTTY</sequence>
<name>A0A0M5LEL8_9GAMM</name>
<accession>A0A0M5LEL8</accession>
<dbReference type="SUPFAM" id="SSF64397">
    <property type="entry name" value="Hsp33 domain"/>
    <property type="match status" value="1"/>
</dbReference>
<dbReference type="InterPro" id="IPR016154">
    <property type="entry name" value="Heat_shock_Hsp33_C"/>
</dbReference>
<keyword evidence="5" id="KW-0676">Redox-active center</keyword>
<dbReference type="OrthoDB" id="9793753at2"/>
<protein>
    <submittedName>
        <fullName evidence="6">Molecular chaperone Hsp33</fullName>
    </submittedName>
</protein>
<dbReference type="Pfam" id="PF01430">
    <property type="entry name" value="HSP33"/>
    <property type="match status" value="1"/>
</dbReference>
<keyword evidence="1" id="KW-0963">Cytoplasm</keyword>
<dbReference type="GO" id="GO:0042026">
    <property type="term" value="P:protein refolding"/>
    <property type="evidence" value="ECO:0007669"/>
    <property type="project" value="TreeGrafter"/>
</dbReference>
<proteinExistence type="predicted"/>
<keyword evidence="4" id="KW-0143">Chaperone</keyword>
<dbReference type="Gene3D" id="3.55.30.10">
    <property type="entry name" value="Hsp33 domain"/>
    <property type="match status" value="1"/>
</dbReference>
<dbReference type="PATRIC" id="fig|1705394.5.peg.190"/>
<dbReference type="Gene3D" id="3.90.1280.10">
    <property type="entry name" value="HSP33 redox switch-like"/>
    <property type="match status" value="1"/>
</dbReference>
<dbReference type="STRING" id="1705394.SP60_00960"/>
<dbReference type="PANTHER" id="PTHR30111">
    <property type="entry name" value="33 KDA CHAPERONIN"/>
    <property type="match status" value="1"/>
</dbReference>
<evidence type="ECO:0000313" key="7">
    <source>
        <dbReference type="Proteomes" id="UP000058020"/>
    </source>
</evidence>
<dbReference type="AlphaFoldDB" id="A0A0M5LEL8"/>
<dbReference type="InterPro" id="IPR000397">
    <property type="entry name" value="Heat_shock_Hsp33"/>
</dbReference>
<evidence type="ECO:0000256" key="2">
    <source>
        <dbReference type="ARBA" id="ARBA00022833"/>
    </source>
</evidence>
<evidence type="ECO:0000256" key="5">
    <source>
        <dbReference type="ARBA" id="ARBA00023284"/>
    </source>
</evidence>
<dbReference type="KEGG" id="tho:SP60_00960"/>
<organism evidence="6 7">
    <name type="scientific">Candidatus Thioglobus autotrophicus</name>
    <dbReference type="NCBI Taxonomy" id="1705394"/>
    <lineage>
        <taxon>Bacteria</taxon>
        <taxon>Pseudomonadati</taxon>
        <taxon>Pseudomonadota</taxon>
        <taxon>Gammaproteobacteria</taxon>
        <taxon>Candidatus Pseudothioglobaceae</taxon>
        <taxon>Candidatus Thioglobus</taxon>
    </lineage>
</organism>
<reference evidence="6 7" key="1">
    <citation type="journal article" date="2015" name="Genome Announc.">
        <title>Genome Sequence of 'Candidatus Thioglobus autotrophica' Strain EF1, a Chemoautotroph from the SUP05 Clade of Marine Gammaproteobacteria.</title>
        <authorList>
            <person name="Shah V."/>
            <person name="Morris R.M."/>
        </authorList>
    </citation>
    <scope>NUCLEOTIDE SEQUENCE [LARGE SCALE GENOMIC DNA]</scope>
    <source>
        <strain evidence="6 7">EF1</strain>
    </source>
</reference>
<dbReference type="PIRSF" id="PIRSF005261">
    <property type="entry name" value="Heat_shock_Hsp33"/>
    <property type="match status" value="1"/>
</dbReference>
<evidence type="ECO:0000256" key="1">
    <source>
        <dbReference type="ARBA" id="ARBA00022490"/>
    </source>
</evidence>
<dbReference type="InterPro" id="IPR023212">
    <property type="entry name" value="Hsp33_helix_hairpin_bin_dom_sf"/>
</dbReference>
<keyword evidence="7" id="KW-1185">Reference proteome</keyword>
<dbReference type="GO" id="GO:0005737">
    <property type="term" value="C:cytoplasm"/>
    <property type="evidence" value="ECO:0007669"/>
    <property type="project" value="InterPro"/>
</dbReference>
<keyword evidence="2" id="KW-0862">Zinc</keyword>
<dbReference type="EMBL" id="CP010552">
    <property type="protein sequence ID" value="ALE51940.1"/>
    <property type="molecule type" value="Genomic_DNA"/>
</dbReference>
<dbReference type="Proteomes" id="UP000058020">
    <property type="component" value="Chromosome"/>
</dbReference>
<dbReference type="PANTHER" id="PTHR30111:SF1">
    <property type="entry name" value="33 KDA CHAPERONIN"/>
    <property type="match status" value="1"/>
</dbReference>